<dbReference type="EMBL" id="JAAAID010000672">
    <property type="protein sequence ID" value="KAG0014979.1"/>
    <property type="molecule type" value="Genomic_DNA"/>
</dbReference>
<dbReference type="Proteomes" id="UP000703661">
    <property type="component" value="Unassembled WGS sequence"/>
</dbReference>
<gene>
    <name evidence="2" type="ORF">BGZ80_010127</name>
</gene>
<name>A0A9P6MW57_9FUNG</name>
<proteinExistence type="predicted"/>
<keyword evidence="1" id="KW-0812">Transmembrane</keyword>
<sequence length="236" mass="26638">MFDAFPVKFKFSNSKKVLALRVITIVAFGLITFCNFISTCSSYYSPTFNNECAKALITPGAQLRYPRFMMMTDSQALYDGNSVTDCSLRDVIIQMLLAAPQAPSFTLNMNMDCSNGISIFVYDITFTFWDQYYGLIATSATNYKYYTAIPGWPFDAVEFKQNWTTSASDNNMRFFFGNYTYTMPPQTVAPGHAIFDTIMNSAIQDVQDNAIPGVKYLCSQCGVQANWKGEKFALIW</sequence>
<accession>A0A9P6MW57</accession>
<comment type="caution">
    <text evidence="2">The sequence shown here is derived from an EMBL/GenBank/DDBJ whole genome shotgun (WGS) entry which is preliminary data.</text>
</comment>
<evidence type="ECO:0000256" key="1">
    <source>
        <dbReference type="SAM" id="Phobius"/>
    </source>
</evidence>
<evidence type="ECO:0000313" key="3">
    <source>
        <dbReference type="Proteomes" id="UP000703661"/>
    </source>
</evidence>
<feature type="non-terminal residue" evidence="2">
    <location>
        <position position="236"/>
    </location>
</feature>
<evidence type="ECO:0000313" key="2">
    <source>
        <dbReference type="EMBL" id="KAG0014979.1"/>
    </source>
</evidence>
<keyword evidence="1" id="KW-1133">Transmembrane helix</keyword>
<protein>
    <submittedName>
        <fullName evidence="2">Uncharacterized protein</fullName>
    </submittedName>
</protein>
<dbReference type="AlphaFoldDB" id="A0A9P6MW57"/>
<feature type="transmembrane region" description="Helical" evidence="1">
    <location>
        <begin position="18"/>
        <end position="38"/>
    </location>
</feature>
<reference evidence="2" key="1">
    <citation type="journal article" date="2020" name="Fungal Divers.">
        <title>Resolving the Mortierellaceae phylogeny through synthesis of multi-gene phylogenetics and phylogenomics.</title>
        <authorList>
            <person name="Vandepol N."/>
            <person name="Liber J."/>
            <person name="Desiro A."/>
            <person name="Na H."/>
            <person name="Kennedy M."/>
            <person name="Barry K."/>
            <person name="Grigoriev I.V."/>
            <person name="Miller A.N."/>
            <person name="O'Donnell K."/>
            <person name="Stajich J.E."/>
            <person name="Bonito G."/>
        </authorList>
    </citation>
    <scope>NUCLEOTIDE SEQUENCE</scope>
    <source>
        <strain evidence="2">NRRL 2769</strain>
    </source>
</reference>
<organism evidence="2 3">
    <name type="scientific">Entomortierella chlamydospora</name>
    <dbReference type="NCBI Taxonomy" id="101097"/>
    <lineage>
        <taxon>Eukaryota</taxon>
        <taxon>Fungi</taxon>
        <taxon>Fungi incertae sedis</taxon>
        <taxon>Mucoromycota</taxon>
        <taxon>Mortierellomycotina</taxon>
        <taxon>Mortierellomycetes</taxon>
        <taxon>Mortierellales</taxon>
        <taxon>Mortierellaceae</taxon>
        <taxon>Entomortierella</taxon>
    </lineage>
</organism>
<keyword evidence="1" id="KW-0472">Membrane</keyword>
<keyword evidence="3" id="KW-1185">Reference proteome</keyword>